<proteinExistence type="predicted"/>
<accession>A0A1A7GEL4</accession>
<organism evidence="1">
    <name type="scientific">biofilter metagenome</name>
    <dbReference type="NCBI Taxonomy" id="1070537"/>
    <lineage>
        <taxon>unclassified sequences</taxon>
        <taxon>metagenomes</taxon>
        <taxon>ecological metagenomes</taxon>
    </lineage>
</organism>
<geneLocation type="plasmid" evidence="1">
    <name>pMC3</name>
</geneLocation>
<reference evidence="1" key="1">
    <citation type="journal article" date="2016" name="Sci. Rep.">
        <title>Genomics of high molecular weight plasmids isolated from an on-farm biopurification system.</title>
        <authorList>
            <person name="Martini M.C."/>
            <person name="Wibberg D."/>
            <person name="Lozano M."/>
            <person name="Torres Tejerizo G."/>
            <person name="Albicoro F.J."/>
            <person name="Jaenicke S."/>
            <person name="van Elsas J.D."/>
            <person name="Petroni A."/>
            <person name="Garcillan-Barcia M.P."/>
            <person name="de la Cruz F."/>
            <person name="Schluter A."/>
            <person name="Puhler A."/>
            <person name="Pistorio M."/>
            <person name="Lagares A."/>
            <person name="Del Papa M.F."/>
        </authorList>
    </citation>
    <scope>NUCLEOTIDE SEQUENCE</scope>
    <source>
        <plasmid evidence="1">pMC3</plasmid>
    </source>
</reference>
<name>A0A1A7GEL4_9ZZZZ</name>
<gene>
    <name evidence="1" type="ORF">MCM2015_pMC3_1</name>
</gene>
<keyword evidence="1" id="KW-0614">Plasmid</keyword>
<sequence>MYLRLLFRCSSVKLVVYYLNNHLNTKTKKPLSTIKLFSCLNSV</sequence>
<dbReference type="AlphaFoldDB" id="A0A1A7GEL4"/>
<dbReference type="EMBL" id="LT158603">
    <property type="protein sequence ID" value="CVK35543.1"/>
    <property type="molecule type" value="Genomic_DNA"/>
</dbReference>
<evidence type="ECO:0000313" key="1">
    <source>
        <dbReference type="EMBL" id="CVK35543.1"/>
    </source>
</evidence>
<protein>
    <submittedName>
        <fullName evidence="1">Uncharacterized protein</fullName>
    </submittedName>
</protein>